<feature type="chain" id="PRO_5046884227" evidence="2">
    <location>
        <begin position="28"/>
        <end position="610"/>
    </location>
</feature>
<feature type="non-terminal residue" evidence="4">
    <location>
        <position position="610"/>
    </location>
</feature>
<dbReference type="PANTHER" id="PTHR21585">
    <property type="entry name" value="FULL-LENGTH CDNA CLONE CS0DC025YL05 OF NEUROBLASTOMA"/>
    <property type="match status" value="1"/>
</dbReference>
<dbReference type="RefSeq" id="XP_008583882.1">
    <property type="nucleotide sequence ID" value="XM_008585660.1"/>
</dbReference>
<feature type="compositionally biased region" description="Polar residues" evidence="1">
    <location>
        <begin position="47"/>
        <end position="61"/>
    </location>
</feature>
<keyword evidence="2" id="KW-0732">Signal</keyword>
<keyword evidence="3" id="KW-1185">Reference proteome</keyword>
<name>A0ABM0RTE1_GALVR</name>
<feature type="compositionally biased region" description="Polar residues" evidence="1">
    <location>
        <begin position="163"/>
        <end position="179"/>
    </location>
</feature>
<feature type="region of interest" description="Disordered" evidence="1">
    <location>
        <begin position="489"/>
        <end position="512"/>
    </location>
</feature>
<feature type="compositionally biased region" description="Basic and acidic residues" evidence="1">
    <location>
        <begin position="489"/>
        <end position="500"/>
    </location>
</feature>
<organism evidence="3 4">
    <name type="scientific">Galeopterus variegatus</name>
    <name type="common">Malayan flying lemur</name>
    <name type="synonym">Cynocephalus variegatus</name>
    <dbReference type="NCBI Taxonomy" id="482537"/>
    <lineage>
        <taxon>Eukaryota</taxon>
        <taxon>Metazoa</taxon>
        <taxon>Chordata</taxon>
        <taxon>Craniata</taxon>
        <taxon>Vertebrata</taxon>
        <taxon>Euteleostomi</taxon>
        <taxon>Mammalia</taxon>
        <taxon>Eutheria</taxon>
        <taxon>Euarchontoglires</taxon>
        <taxon>Dermoptera</taxon>
        <taxon>Cynocephalidae</taxon>
        <taxon>Galeopterus</taxon>
    </lineage>
</organism>
<feature type="region of interest" description="Disordered" evidence="1">
    <location>
        <begin position="40"/>
        <end position="61"/>
    </location>
</feature>
<dbReference type="Pfam" id="PF15767">
    <property type="entry name" value="ARMH4"/>
    <property type="match status" value="1"/>
</dbReference>
<feature type="region of interest" description="Disordered" evidence="1">
    <location>
        <begin position="219"/>
        <end position="268"/>
    </location>
</feature>
<feature type="signal peptide" evidence="2">
    <location>
        <begin position="1"/>
        <end position="27"/>
    </location>
</feature>
<dbReference type="GeneID" id="103601269"/>
<dbReference type="InterPro" id="IPR031524">
    <property type="entry name" value="ARMH4"/>
</dbReference>
<gene>
    <name evidence="4" type="primary">LOC103601269</name>
</gene>
<evidence type="ECO:0000256" key="1">
    <source>
        <dbReference type="SAM" id="MobiDB-lite"/>
    </source>
</evidence>
<dbReference type="Proteomes" id="UP000694923">
    <property type="component" value="Unplaced"/>
</dbReference>
<feature type="compositionally biased region" description="Polar residues" evidence="1">
    <location>
        <begin position="233"/>
        <end position="243"/>
    </location>
</feature>
<sequence>MSRPIVLHICLAFCSLLLLNFATQCLAFPKTERREIAHVHAAKGQSERMNTGDLENSSITSKQTPHLVVSEDPMIVSARPSATSLNKVFSINKETHPKGAGLMQPNNPSDYTATEPVVLAGEEGFSSSQPGRMSPESRLSKTMLTIAITATASLKIDEKEEPFSSTSIQPTAKETTDVTPGSLKYVDNQSFATESQEGVSLKHSPSSYVNTKEIFTINPRTGKFRADTDHRTTSSPGAESTAGTEPGSLTPDREKPSEMTADSTQATATRHLLITSEYTLSVEAETDSLLRAPEVTESVSTAVPAPSIFSDEWDDTKLEGVSQIRTSKHGDNAETQVRMETSQTAQVSHYDVIEGGQPMTEATEVALGLPEGETHMGTSLLLVHGDERSPAFTDQSSFTPTSLIEDMEVSAVNLFQSMGDYTESTKENDAMFFLETTVSISEYESEAYQLLGNAPKDIATQEMTTAVQDPEATLSLMTQEQVATLEVTRDNGETEGREESPFPMSDVPGGTQLSRRREPLATTVSALAVSLSFEVTPAAVEDLTDTVTRPNEEFTPVLDSPVTPYGIMVETPSISPAFPASEASSERTVVPSISRVNTAASYGLDQSESE</sequence>
<accession>A0ABM0RTE1</accession>
<feature type="region of interest" description="Disordered" evidence="1">
    <location>
        <begin position="160"/>
        <end position="182"/>
    </location>
</feature>
<evidence type="ECO:0000313" key="3">
    <source>
        <dbReference type="Proteomes" id="UP000694923"/>
    </source>
</evidence>
<protein>
    <submittedName>
        <fullName evidence="4">Uncharacterized protein C14orf37 homolog</fullName>
    </submittedName>
</protein>
<dbReference type="PANTHER" id="PTHR21585:SF0">
    <property type="entry name" value="ARMADILLO-LIKE HELICAL DOMAIN-CONTAINING PROTEIN 4"/>
    <property type="match status" value="1"/>
</dbReference>
<evidence type="ECO:0000256" key="2">
    <source>
        <dbReference type="SAM" id="SignalP"/>
    </source>
</evidence>
<evidence type="ECO:0000313" key="4">
    <source>
        <dbReference type="RefSeq" id="XP_008583882.1"/>
    </source>
</evidence>
<reference evidence="4" key="1">
    <citation type="submission" date="2025-08" db="UniProtKB">
        <authorList>
            <consortium name="RefSeq"/>
        </authorList>
    </citation>
    <scope>IDENTIFICATION</scope>
</reference>
<proteinExistence type="predicted"/>